<accession>A0A5B0E878</accession>
<name>A0A5B0E878_9MICC</name>
<proteinExistence type="predicted"/>
<gene>
    <name evidence="1" type="ORF">FQ154_13765</name>
</gene>
<dbReference type="EMBL" id="VOBL01000015">
    <property type="protein sequence ID" value="KAA0975267.1"/>
    <property type="molecule type" value="Genomic_DNA"/>
</dbReference>
<reference evidence="1 2" key="1">
    <citation type="submission" date="2019-07" db="EMBL/GenBank/DDBJ databases">
        <title>Analysis of the biochemical properties, biological activity and biotechnological potential of siderophores and biosurfactants produced by Antarctic psychrotolerant bacteria.</title>
        <authorList>
            <person name="Styczynski M."/>
            <person name="Krucon T."/>
            <person name="Decewicz P."/>
            <person name="Dziewit L."/>
        </authorList>
    </citation>
    <scope>NUCLEOTIDE SEQUENCE [LARGE SCALE GENOMIC DNA]</scope>
    <source>
        <strain evidence="1 2">ANT_H27</strain>
    </source>
</reference>
<dbReference type="Proteomes" id="UP000323856">
    <property type="component" value="Unassembled WGS sequence"/>
</dbReference>
<dbReference type="RefSeq" id="WP_007273147.1">
    <property type="nucleotide sequence ID" value="NZ_VOBL01000015.1"/>
</dbReference>
<evidence type="ECO:0000313" key="1">
    <source>
        <dbReference type="EMBL" id="KAA0975267.1"/>
    </source>
</evidence>
<protein>
    <submittedName>
        <fullName evidence="1">DUF4193 domain-containing protein</fullName>
    </submittedName>
</protein>
<dbReference type="AlphaFoldDB" id="A0A5B0E878"/>
<comment type="caution">
    <text evidence="1">The sequence shown here is derived from an EMBL/GenBank/DDBJ whole genome shotgun (WGS) entry which is preliminary data.</text>
</comment>
<dbReference type="OrthoDB" id="4953884at2"/>
<sequence>MAQDYDEARPEVAEASQRTLKAVQQMDAPSAMSVQTDLEEADLSEGTELPGAMVLDELVVQVVPQGPDEFVCGECFALRHRSQITHEFKGVKLCRDCAEL</sequence>
<dbReference type="InterPro" id="IPR025242">
    <property type="entry name" value="DUF4193"/>
</dbReference>
<dbReference type="Pfam" id="PF13834">
    <property type="entry name" value="DUF4193"/>
    <property type="match status" value="1"/>
</dbReference>
<organism evidence="1 2">
    <name type="scientific">Paeniglutamicibacter gangotriensis</name>
    <dbReference type="NCBI Taxonomy" id="254787"/>
    <lineage>
        <taxon>Bacteria</taxon>
        <taxon>Bacillati</taxon>
        <taxon>Actinomycetota</taxon>
        <taxon>Actinomycetes</taxon>
        <taxon>Micrococcales</taxon>
        <taxon>Micrococcaceae</taxon>
        <taxon>Paeniglutamicibacter</taxon>
    </lineage>
</organism>
<evidence type="ECO:0000313" key="2">
    <source>
        <dbReference type="Proteomes" id="UP000323856"/>
    </source>
</evidence>